<dbReference type="STRING" id="1442371.A0A0D2I8G7"/>
<dbReference type="GeneID" id="27716647"/>
<proteinExistence type="predicted"/>
<evidence type="ECO:0000313" key="12">
    <source>
        <dbReference type="EMBL" id="KIX93481.1"/>
    </source>
</evidence>
<dbReference type="GO" id="GO:0004386">
    <property type="term" value="F:helicase activity"/>
    <property type="evidence" value="ECO:0007669"/>
    <property type="project" value="UniProtKB-KW"/>
</dbReference>
<keyword evidence="8" id="KW-0051">Antiviral defense</keyword>
<keyword evidence="13" id="KW-1185">Reference proteome</keyword>
<evidence type="ECO:0000256" key="3">
    <source>
        <dbReference type="ARBA" id="ARBA00022741"/>
    </source>
</evidence>
<dbReference type="SMART" id="SM00490">
    <property type="entry name" value="HELICc"/>
    <property type="match status" value="1"/>
</dbReference>
<dbReference type="GO" id="GO:0005524">
    <property type="term" value="F:ATP binding"/>
    <property type="evidence" value="ECO:0007669"/>
    <property type="project" value="UniProtKB-KW"/>
</dbReference>
<name>A0A0D2I8G7_9EURO</name>
<dbReference type="GO" id="GO:0003723">
    <property type="term" value="F:RNA binding"/>
    <property type="evidence" value="ECO:0007669"/>
    <property type="project" value="UniProtKB-KW"/>
</dbReference>
<keyword evidence="5" id="KW-0347">Helicase</keyword>
<protein>
    <recommendedName>
        <fullName evidence="11">RNase III domain-containing protein</fullName>
    </recommendedName>
</protein>
<dbReference type="VEuPathDB" id="FungiDB:Z520_10901"/>
<dbReference type="InterPro" id="IPR038248">
    <property type="entry name" value="Dicer_dimer_sf"/>
</dbReference>
<evidence type="ECO:0000256" key="1">
    <source>
        <dbReference type="ARBA" id="ARBA00022721"/>
    </source>
</evidence>
<dbReference type="InterPro" id="IPR011545">
    <property type="entry name" value="DEAD/DEAH_box_helicase_dom"/>
</dbReference>
<dbReference type="Gene3D" id="1.10.1520.10">
    <property type="entry name" value="Ribonuclease III domain"/>
    <property type="match status" value="2"/>
</dbReference>
<dbReference type="GO" id="GO:0004525">
    <property type="term" value="F:ribonuclease III activity"/>
    <property type="evidence" value="ECO:0007669"/>
    <property type="project" value="InterPro"/>
</dbReference>
<dbReference type="Proteomes" id="UP000053411">
    <property type="component" value="Unassembled WGS sequence"/>
</dbReference>
<reference evidence="12 13" key="1">
    <citation type="submission" date="2015-01" db="EMBL/GenBank/DDBJ databases">
        <title>The Genome Sequence of Fonsecaea multimorphosa CBS 102226.</title>
        <authorList>
            <consortium name="The Broad Institute Genomics Platform"/>
            <person name="Cuomo C."/>
            <person name="de Hoog S."/>
            <person name="Gorbushina A."/>
            <person name="Stielow B."/>
            <person name="Teixiera M."/>
            <person name="Abouelleil A."/>
            <person name="Chapman S.B."/>
            <person name="Priest M."/>
            <person name="Young S.K."/>
            <person name="Wortman J."/>
            <person name="Nusbaum C."/>
            <person name="Birren B."/>
        </authorList>
    </citation>
    <scope>NUCLEOTIDE SEQUENCE [LARGE SCALE GENOMIC DNA]</scope>
    <source>
        <strain evidence="12 13">CBS 102226</strain>
    </source>
</reference>
<dbReference type="SMART" id="SM00487">
    <property type="entry name" value="DEXDc"/>
    <property type="match status" value="1"/>
</dbReference>
<organism evidence="12 13">
    <name type="scientific">Fonsecaea multimorphosa CBS 102226</name>
    <dbReference type="NCBI Taxonomy" id="1442371"/>
    <lineage>
        <taxon>Eukaryota</taxon>
        <taxon>Fungi</taxon>
        <taxon>Dikarya</taxon>
        <taxon>Ascomycota</taxon>
        <taxon>Pezizomycotina</taxon>
        <taxon>Eurotiomycetes</taxon>
        <taxon>Chaetothyriomycetidae</taxon>
        <taxon>Chaetothyriales</taxon>
        <taxon>Herpotrichiellaceae</taxon>
        <taxon>Fonsecaea</taxon>
    </lineage>
</organism>
<dbReference type="PANTHER" id="PTHR14950">
    <property type="entry name" value="DICER-RELATED"/>
    <property type="match status" value="1"/>
</dbReference>
<feature type="compositionally biased region" description="Basic and acidic residues" evidence="10">
    <location>
        <begin position="1426"/>
        <end position="1435"/>
    </location>
</feature>
<evidence type="ECO:0000313" key="13">
    <source>
        <dbReference type="Proteomes" id="UP000053411"/>
    </source>
</evidence>
<dbReference type="GO" id="GO:0051607">
    <property type="term" value="P:defense response to virus"/>
    <property type="evidence" value="ECO:0007669"/>
    <property type="project" value="UniProtKB-KW"/>
</dbReference>
<accession>A0A0D2I8G7</accession>
<evidence type="ECO:0000256" key="2">
    <source>
        <dbReference type="ARBA" id="ARBA00022737"/>
    </source>
</evidence>
<feature type="compositionally biased region" description="Acidic residues" evidence="10">
    <location>
        <begin position="1411"/>
        <end position="1425"/>
    </location>
</feature>
<sequence length="1435" mass="161473">MDLDSEDTWSDTSEEEEAVTNMPLLSRAYQMEMFNHSMKENIIAVMATGSGKTQVAKLRMEAELERSPGKMVWFTAPTVVLAYQQYRFLSQQLPAFQFRLITGMDSVDYWTTKDVWDVVLHKIQVVVSTPAVLNQALDYGFISLADISLLVFDEAHHGVKESAQNKIMTVHYHPYNVPGSDFQLPHILGLSASPITRKAASEKTVLEKNLNAICRTPLQQLDEYTAFVNMPEVIRLTYSAADQPPSKYYFALASVVSGININDDPIMKTLRTTDNPKAQSKLEKILKKNSTPAMTELRSLERSSRDIQENLGNWACDMLIKNCVEKVEKKELVILDQSAANSSPSQYYRFIKSCLQPLHEQILCNGLTISAEHDISPKVQMLLAFLQNEHCPDLSCLIFVKARNTAWLLAEVLNNHSLTRGSYKAFSFMGVRIPSHEGIFDFADLRLQHDNLERFRRGELNVCVATSVLEEGIDVPAMNLVICFDERPTFRSFIQSRGRARQKSSRLVLFQETAVKLQQWQALEDEMTQEYEDSLRELEERQRIENVHESDGEIFRVESTGATLTYSGSRQLLARFCAKLPRTDESEQSSPIFCVEGEPGVEVAAKVYLPTTLPPGLQNAESKFSWRTEKKAKQDAAFQAYLALYKAGLVTEHLLPPEWPKEADTNCSIEQKDSDDAIEKRESDYNVQSQQDPWPMLMELWTTSDIVYAHRLKVEAADCAYPTMLLLLPQKISSLNFPLVTTSSSWMQVSVSSGMEIHEFPKDLGRDITFLVLETVLGRRLQHLQKELLPFLLVPDLDLPSIRDWYQRASSNTSMSNFLETGSVHEKQYLVLSRNHHVPHVWQPVVQQKDANHHGQQLERTDGMTEIVATRLPRRLDYLTLPASTSSDTSTLLPVEDCSVLGLPVEYGRLMLLIPSITHMLEVALRTMEACKGPLLSLGFDSVDLVSEAITLPGTGSRNYQRLEFLGDVLLKFYSSLQVFVDSPNHPEGQLTLYRGRIINNARLQRATRAIGLDQYLTRTRFAANQWSIGVRDPRVRARKPPQKRLSSKTLADVVEALIGAASLSGIRSEDKEAKVLSVLSLFIDEVQWKPMSENIAKFQPPEVPSSQKHEALKPVESLIGYTFANHGFLVQALTQSAFGGHALSSYDRLEFLGDAVLDCIVSPKLFHSSLQLDPGQMTIRHHALVSHVTLAFFALQTSATRSTYDVQTDLCTKQTVSSERTETVYLPDHIRRIGNSLAPLQRRATLAAYEEVRSSVLASFETGKKFPWSALSRVGAPKCYSDVVESILGAVFLDSRGDMTACEAVLEQMGYMKLVRRLTTDKGIDVLHPEQALAHAFTKYDLIAQERKRTTTTLGDSGSGSWRCKVMVEGERIAFVKGATCKEEAQCCAAEKALAVANRKRKWETVEQQADGDGEDDDENDDEEGRDREEEMSD</sequence>
<dbReference type="Pfam" id="PF00271">
    <property type="entry name" value="Helicase_C"/>
    <property type="match status" value="1"/>
</dbReference>
<dbReference type="SMART" id="SM00535">
    <property type="entry name" value="RIBOc"/>
    <property type="match status" value="2"/>
</dbReference>
<feature type="domain" description="RNase III" evidence="11">
    <location>
        <begin position="1148"/>
        <end position="1156"/>
    </location>
</feature>
<dbReference type="InterPro" id="IPR005034">
    <property type="entry name" value="Dicer_dimerisation"/>
</dbReference>
<evidence type="ECO:0000256" key="8">
    <source>
        <dbReference type="ARBA" id="ARBA00023118"/>
    </source>
</evidence>
<dbReference type="Gene3D" id="3.30.160.380">
    <property type="entry name" value="Dicer dimerisation domain"/>
    <property type="match status" value="1"/>
</dbReference>
<dbReference type="Pfam" id="PF00270">
    <property type="entry name" value="DEAD"/>
    <property type="match status" value="1"/>
</dbReference>
<dbReference type="GO" id="GO:0005737">
    <property type="term" value="C:cytoplasm"/>
    <property type="evidence" value="ECO:0007669"/>
    <property type="project" value="TreeGrafter"/>
</dbReference>
<dbReference type="SUPFAM" id="SSF52540">
    <property type="entry name" value="P-loop containing nucleoside triphosphate hydrolases"/>
    <property type="match status" value="1"/>
</dbReference>
<evidence type="ECO:0000256" key="6">
    <source>
        <dbReference type="ARBA" id="ARBA00022840"/>
    </source>
</evidence>
<dbReference type="InterPro" id="IPR027417">
    <property type="entry name" value="P-loop_NTPase"/>
</dbReference>
<dbReference type="GO" id="GO:0005634">
    <property type="term" value="C:nucleus"/>
    <property type="evidence" value="ECO:0007669"/>
    <property type="project" value="TreeGrafter"/>
</dbReference>
<dbReference type="CDD" id="cd00593">
    <property type="entry name" value="RIBOc"/>
    <property type="match status" value="2"/>
</dbReference>
<keyword evidence="6" id="KW-0067">ATP-binding</keyword>
<feature type="region of interest" description="Disordered" evidence="10">
    <location>
        <begin position="1399"/>
        <end position="1435"/>
    </location>
</feature>
<evidence type="ECO:0000259" key="11">
    <source>
        <dbReference type="PROSITE" id="PS00517"/>
    </source>
</evidence>
<evidence type="ECO:0000256" key="10">
    <source>
        <dbReference type="SAM" id="MobiDB-lite"/>
    </source>
</evidence>
<dbReference type="Gene3D" id="3.40.50.300">
    <property type="entry name" value="P-loop containing nucleotide triphosphate hydrolases"/>
    <property type="match status" value="2"/>
</dbReference>
<keyword evidence="2" id="KW-0677">Repeat</keyword>
<keyword evidence="1" id="KW-0930">Antiviral protein</keyword>
<keyword evidence="3" id="KW-0547">Nucleotide-binding</keyword>
<dbReference type="GO" id="GO:0050688">
    <property type="term" value="P:regulation of defense response to virus"/>
    <property type="evidence" value="ECO:0007669"/>
    <property type="project" value="UniProtKB-KW"/>
</dbReference>
<dbReference type="SUPFAM" id="SSF69065">
    <property type="entry name" value="RNase III domain-like"/>
    <property type="match status" value="2"/>
</dbReference>
<keyword evidence="4" id="KW-0378">Hydrolase</keyword>
<dbReference type="GO" id="GO:0030422">
    <property type="term" value="P:siRNA processing"/>
    <property type="evidence" value="ECO:0007669"/>
    <property type="project" value="TreeGrafter"/>
</dbReference>
<dbReference type="InterPro" id="IPR000999">
    <property type="entry name" value="RNase_III_dom"/>
</dbReference>
<evidence type="ECO:0000256" key="5">
    <source>
        <dbReference type="ARBA" id="ARBA00022806"/>
    </source>
</evidence>
<dbReference type="InterPro" id="IPR014001">
    <property type="entry name" value="Helicase_ATP-bd"/>
</dbReference>
<dbReference type="InterPro" id="IPR001650">
    <property type="entry name" value="Helicase_C-like"/>
</dbReference>
<dbReference type="Pfam" id="PF00636">
    <property type="entry name" value="Ribonuclease_3"/>
    <property type="match status" value="2"/>
</dbReference>
<dbReference type="OrthoDB" id="416741at2759"/>
<dbReference type="InterPro" id="IPR036389">
    <property type="entry name" value="RNase_III_sf"/>
</dbReference>
<dbReference type="PANTHER" id="PTHR14950:SF37">
    <property type="entry name" value="ENDORIBONUCLEASE DICER"/>
    <property type="match status" value="1"/>
</dbReference>
<evidence type="ECO:0000256" key="4">
    <source>
        <dbReference type="ARBA" id="ARBA00022801"/>
    </source>
</evidence>
<evidence type="ECO:0000256" key="9">
    <source>
        <dbReference type="ARBA" id="ARBA00025403"/>
    </source>
</evidence>
<evidence type="ECO:0000256" key="7">
    <source>
        <dbReference type="ARBA" id="ARBA00022884"/>
    </source>
</evidence>
<dbReference type="RefSeq" id="XP_016627604.1">
    <property type="nucleotide sequence ID" value="XM_016781392.1"/>
</dbReference>
<dbReference type="EMBL" id="KN848094">
    <property type="protein sequence ID" value="KIX93481.1"/>
    <property type="molecule type" value="Genomic_DNA"/>
</dbReference>
<gene>
    <name evidence="12" type="ORF">Z520_10901</name>
</gene>
<keyword evidence="7" id="KW-0694">RNA-binding</keyword>
<dbReference type="PROSITE" id="PS00517">
    <property type="entry name" value="RNASE_3_1"/>
    <property type="match status" value="1"/>
</dbReference>
<dbReference type="Pfam" id="PF03368">
    <property type="entry name" value="Dicer_dimer"/>
    <property type="match status" value="1"/>
</dbReference>
<comment type="function">
    <text evidence="9">Dicer-like endonuclease involved in cleaving double-stranded RNA in the RNA interference (RNAi) pathway. Produces 21 to 25 bp dsRNAs (siRNAs) which target the selective destruction of homologous RNAs leading to sequence-specific suppression of gene expression, called post-transcriptional gene silencing (PTGS). Part of a broad host defense response against viral infection and transposons.</text>
</comment>